<evidence type="ECO:0000256" key="1">
    <source>
        <dbReference type="SAM" id="MobiDB-lite"/>
    </source>
</evidence>
<feature type="compositionally biased region" description="Basic and acidic residues" evidence="1">
    <location>
        <begin position="42"/>
        <end position="55"/>
    </location>
</feature>
<dbReference type="InterPro" id="IPR053351">
    <property type="entry name" value="Chloroplast_NDH_Assembly"/>
</dbReference>
<dbReference type="Proteomes" id="UP000265515">
    <property type="component" value="Unassembled WGS sequence"/>
</dbReference>
<keyword evidence="3" id="KW-1185">Reference proteome</keyword>
<dbReference type="EMBL" id="BFEA01000210">
    <property type="protein sequence ID" value="GBG74771.1"/>
    <property type="molecule type" value="Genomic_DNA"/>
</dbReference>
<dbReference type="AlphaFoldDB" id="A0A388KXK5"/>
<proteinExistence type="predicted"/>
<dbReference type="PANTHER" id="PTHR36719">
    <property type="entry name" value="OS01G0676200 PROTEIN"/>
    <property type="match status" value="1"/>
</dbReference>
<dbReference type="OrthoDB" id="2019407at2759"/>
<evidence type="ECO:0000313" key="3">
    <source>
        <dbReference type="Proteomes" id="UP000265515"/>
    </source>
</evidence>
<name>A0A388KXK5_CHABU</name>
<accession>A0A388KXK5</accession>
<organism evidence="2 3">
    <name type="scientific">Chara braunii</name>
    <name type="common">Braun's stonewort</name>
    <dbReference type="NCBI Taxonomy" id="69332"/>
    <lineage>
        <taxon>Eukaryota</taxon>
        <taxon>Viridiplantae</taxon>
        <taxon>Streptophyta</taxon>
        <taxon>Charophyceae</taxon>
        <taxon>Charales</taxon>
        <taxon>Characeae</taxon>
        <taxon>Chara</taxon>
    </lineage>
</organism>
<feature type="region of interest" description="Disordered" evidence="1">
    <location>
        <begin position="22"/>
        <end position="78"/>
    </location>
</feature>
<gene>
    <name evidence="2" type="ORF">CBR_g19283</name>
</gene>
<reference evidence="2 3" key="1">
    <citation type="journal article" date="2018" name="Cell">
        <title>The Chara Genome: Secondary Complexity and Implications for Plant Terrestrialization.</title>
        <authorList>
            <person name="Nishiyama T."/>
            <person name="Sakayama H."/>
            <person name="Vries J.D."/>
            <person name="Buschmann H."/>
            <person name="Saint-Marcoux D."/>
            <person name="Ullrich K.K."/>
            <person name="Haas F.B."/>
            <person name="Vanderstraeten L."/>
            <person name="Becker D."/>
            <person name="Lang D."/>
            <person name="Vosolsobe S."/>
            <person name="Rombauts S."/>
            <person name="Wilhelmsson P.K.I."/>
            <person name="Janitza P."/>
            <person name="Kern R."/>
            <person name="Heyl A."/>
            <person name="Rumpler F."/>
            <person name="Villalobos L.I.A.C."/>
            <person name="Clay J.M."/>
            <person name="Skokan R."/>
            <person name="Toyoda A."/>
            <person name="Suzuki Y."/>
            <person name="Kagoshima H."/>
            <person name="Schijlen E."/>
            <person name="Tajeshwar N."/>
            <person name="Catarino B."/>
            <person name="Hetherington A.J."/>
            <person name="Saltykova A."/>
            <person name="Bonnot C."/>
            <person name="Breuninger H."/>
            <person name="Symeonidi A."/>
            <person name="Radhakrishnan G.V."/>
            <person name="Van Nieuwerburgh F."/>
            <person name="Deforce D."/>
            <person name="Chang C."/>
            <person name="Karol K.G."/>
            <person name="Hedrich R."/>
            <person name="Ulvskov P."/>
            <person name="Glockner G."/>
            <person name="Delwiche C.F."/>
            <person name="Petrasek J."/>
            <person name="Van de Peer Y."/>
            <person name="Friml J."/>
            <person name="Beilby M."/>
            <person name="Dolan L."/>
            <person name="Kohara Y."/>
            <person name="Sugano S."/>
            <person name="Fujiyama A."/>
            <person name="Delaux P.-M."/>
            <person name="Quint M."/>
            <person name="TheiBen G."/>
            <person name="Hagemann M."/>
            <person name="Harholt J."/>
            <person name="Dunand C."/>
            <person name="Zachgo S."/>
            <person name="Langdale J."/>
            <person name="Maumus F."/>
            <person name="Straeten D.V.D."/>
            <person name="Gould S.B."/>
            <person name="Rensing S.A."/>
        </authorList>
    </citation>
    <scope>NUCLEOTIDE SEQUENCE [LARGE SCALE GENOMIC DNA]</scope>
    <source>
        <strain evidence="2 3">S276</strain>
    </source>
</reference>
<sequence length="238" mass="25746">MVVKAAFAAPSRWAEQILDSDAPKSHRRRRLHSSLVRAGVGESDKDVVQDVRNDLNEGASTSRGAGDDGASSAPQSIPFSDYARASGVSITELVTLEPGAFPFKDDDSEEAGPTAEEANAFAVKSGSLLSSTKRGGRGAQVADILYVFGGLLDRPFSDGDMIAKAGRIAIERLQGDVKELFQHDDVDQQLLFELERCLKLLNVHIDLIGAAKKRETLLQRLEEAKVPCRQAMQIAENL</sequence>
<comment type="caution">
    <text evidence="2">The sequence shown here is derived from an EMBL/GenBank/DDBJ whole genome shotgun (WGS) entry which is preliminary data.</text>
</comment>
<dbReference type="Gramene" id="GBG74771">
    <property type="protein sequence ID" value="GBG74771"/>
    <property type="gene ID" value="CBR_g19283"/>
</dbReference>
<evidence type="ECO:0000313" key="2">
    <source>
        <dbReference type="EMBL" id="GBG74771.1"/>
    </source>
</evidence>
<protein>
    <submittedName>
        <fullName evidence="2">Uncharacterized protein</fullName>
    </submittedName>
</protein>
<dbReference type="PANTHER" id="PTHR36719:SF1">
    <property type="entry name" value="PROTEIN CHLORORESPIRATORY REDUCTION 41, CHLOROPLASTIC"/>
    <property type="match status" value="1"/>
</dbReference>